<evidence type="ECO:0000313" key="4">
    <source>
        <dbReference type="Proteomes" id="UP001606134"/>
    </source>
</evidence>
<name>A0ABW7HC45_9BURK</name>
<dbReference type="PANTHER" id="PTHR32060">
    <property type="entry name" value="TAIL-SPECIFIC PROTEASE"/>
    <property type="match status" value="1"/>
</dbReference>
<proteinExistence type="predicted"/>
<protein>
    <submittedName>
        <fullName evidence="3">S41 family peptidase</fullName>
    </submittedName>
</protein>
<organism evidence="3 4">
    <name type="scientific">Pelomonas candidula</name>
    <dbReference type="NCBI Taxonomy" id="3299025"/>
    <lineage>
        <taxon>Bacteria</taxon>
        <taxon>Pseudomonadati</taxon>
        <taxon>Pseudomonadota</taxon>
        <taxon>Betaproteobacteria</taxon>
        <taxon>Burkholderiales</taxon>
        <taxon>Sphaerotilaceae</taxon>
        <taxon>Roseateles</taxon>
    </lineage>
</organism>
<comment type="caution">
    <text evidence="3">The sequence shown here is derived from an EMBL/GenBank/DDBJ whole genome shotgun (WGS) entry which is preliminary data.</text>
</comment>
<feature type="signal peptide" evidence="1">
    <location>
        <begin position="1"/>
        <end position="21"/>
    </location>
</feature>
<evidence type="ECO:0000256" key="1">
    <source>
        <dbReference type="SAM" id="SignalP"/>
    </source>
</evidence>
<gene>
    <name evidence="3" type="ORF">ACG04R_11480</name>
</gene>
<dbReference type="SUPFAM" id="SSF52096">
    <property type="entry name" value="ClpP/crotonase"/>
    <property type="match status" value="1"/>
</dbReference>
<dbReference type="Proteomes" id="UP001606134">
    <property type="component" value="Unassembled WGS sequence"/>
</dbReference>
<dbReference type="InterPro" id="IPR029045">
    <property type="entry name" value="ClpP/crotonase-like_dom_sf"/>
</dbReference>
<sequence>MKNLLIAFGLALSVTFAAAGAAPPPELSAEAAQRDLRLLQRALVALHPGLYRYTTPAQLDAAFDTARAEVAGGASRAQLYLLATRLAATVRCGHTWTNPANQTPAVQALTGRQTLPLVLRFVEGRLLVRASAAPTVPAGSELLAIEGQSPARIAQALLPYLRADGSTDGKRLAQLDDDENGGAMQRLFPLLFPPSEAGWRLRLAGGREVVVPVLSAEARERALAAGWLPPDAAWQLHVDGEVAVLTLPTFSFWRDGFDGRAFLDRAFAELAARGIRRLIIDLRRNEGGDDALGRALLAHLITEPYETPGGRRESAYERVPYALARYLDTWDFSFFDRTGRVTRGPNGRWQLPDSPSQRVEPAAPHFAGRVVALVGPQNSSAGYLTARDLQAARAATLIGQPTGGNQRGLNGGQLAWITLPASGVAVDIPLLAHLPPGNPPDAGVQPDVLVVPRWADAVAGVDTEMVAARRLLGY</sequence>
<keyword evidence="4" id="KW-1185">Reference proteome</keyword>
<feature type="chain" id="PRO_5047345729" evidence="1">
    <location>
        <begin position="22"/>
        <end position="474"/>
    </location>
</feature>
<evidence type="ECO:0000259" key="2">
    <source>
        <dbReference type="Pfam" id="PF03572"/>
    </source>
</evidence>
<feature type="domain" description="Tail specific protease" evidence="2">
    <location>
        <begin position="242"/>
        <end position="448"/>
    </location>
</feature>
<accession>A0ABW7HC45</accession>
<reference evidence="3 4" key="1">
    <citation type="submission" date="2024-08" db="EMBL/GenBank/DDBJ databases">
        <authorList>
            <person name="Lu H."/>
        </authorList>
    </citation>
    <scope>NUCLEOTIDE SEQUENCE [LARGE SCALE GENOMIC DNA]</scope>
    <source>
        <strain evidence="3 4">BYS78W</strain>
    </source>
</reference>
<evidence type="ECO:0000313" key="3">
    <source>
        <dbReference type="EMBL" id="MFG6487291.1"/>
    </source>
</evidence>
<dbReference type="RefSeq" id="WP_394409859.1">
    <property type="nucleotide sequence ID" value="NZ_JBIGIC010000005.1"/>
</dbReference>
<keyword evidence="1" id="KW-0732">Signal</keyword>
<dbReference type="Gene3D" id="3.90.226.10">
    <property type="entry name" value="2-enoyl-CoA Hydratase, Chain A, domain 1"/>
    <property type="match status" value="1"/>
</dbReference>
<dbReference type="EMBL" id="JBIGIC010000005">
    <property type="protein sequence ID" value="MFG6487291.1"/>
    <property type="molecule type" value="Genomic_DNA"/>
</dbReference>
<dbReference type="InterPro" id="IPR005151">
    <property type="entry name" value="Tail-specific_protease"/>
</dbReference>
<dbReference type="Pfam" id="PF03572">
    <property type="entry name" value="Peptidase_S41"/>
    <property type="match status" value="1"/>
</dbReference>
<dbReference type="PANTHER" id="PTHR32060:SF30">
    <property type="entry name" value="CARBOXY-TERMINAL PROCESSING PROTEASE CTPA"/>
    <property type="match status" value="1"/>
</dbReference>